<name>A0A6A5VIR5_9PLEO</name>
<protein>
    <recommendedName>
        <fullName evidence="2">DUF4110 domain-containing protein</fullName>
    </recommendedName>
</protein>
<feature type="region of interest" description="Disordered" evidence="1">
    <location>
        <begin position="146"/>
        <end position="166"/>
    </location>
</feature>
<evidence type="ECO:0000259" key="2">
    <source>
        <dbReference type="Pfam" id="PF13422"/>
    </source>
</evidence>
<feature type="compositionally biased region" description="Acidic residues" evidence="1">
    <location>
        <begin position="310"/>
        <end position="336"/>
    </location>
</feature>
<dbReference type="PANTHER" id="PTHR46063">
    <property type="entry name" value="KELCH DOMAIN-CONTAINING PROTEIN"/>
    <property type="match status" value="1"/>
</dbReference>
<feature type="region of interest" description="Disordered" evidence="1">
    <location>
        <begin position="1"/>
        <end position="32"/>
    </location>
</feature>
<evidence type="ECO:0000313" key="3">
    <source>
        <dbReference type="EMBL" id="KAF1977131.1"/>
    </source>
</evidence>
<dbReference type="AlphaFoldDB" id="A0A6A5VIR5"/>
<sequence>MDVQQTSVAAAKAAKATKQEKEASKKDKKLATKTKDVDLDTESVDLNKVLVQYVKEQEYLIIGNLVNNNKLFLYSSEYYNSAINKVTSPNLPLPRSRHAWCRAKLDLQSRKWTRIKMLGFKQYIILFGSFQDTSASTKGYSRIRTAAGGKQQQQGKGKKQQSRGGAQCMVLKPKERRKRPANTPNLPHPGAIMAFYKGCGIMFSGVHDANINCRDYARVDKQELLANLKALEMKAGGITVPTSKNEEEKEKEQDEEGNTCLEKPRDTLYIYGGMFEKGDREFTFDKLWSLNLNYLVGVVEIFKRELEDWQGSEDEADFEDDKDEYSDEEDNEDDEDKSAAASIAPTSVTDLPLAVLTKDTPEEDIGTTEEISALTDTLPHPRPFESHRAFYERTYGAAGQAKTPKEIKKAAFNRAKEKLWDCREEIRALEDEQEAAGASGGGVGRRR</sequence>
<accession>A0A6A5VIR5</accession>
<dbReference type="InterPro" id="IPR052588">
    <property type="entry name" value="Kelch_domain_protein"/>
</dbReference>
<dbReference type="InterPro" id="IPR025183">
    <property type="entry name" value="DUF4110"/>
</dbReference>
<reference evidence="3" key="1">
    <citation type="journal article" date="2020" name="Stud. Mycol.">
        <title>101 Dothideomycetes genomes: a test case for predicting lifestyles and emergence of pathogens.</title>
        <authorList>
            <person name="Haridas S."/>
            <person name="Albert R."/>
            <person name="Binder M."/>
            <person name="Bloem J."/>
            <person name="Labutti K."/>
            <person name="Salamov A."/>
            <person name="Andreopoulos B."/>
            <person name="Baker S."/>
            <person name="Barry K."/>
            <person name="Bills G."/>
            <person name="Bluhm B."/>
            <person name="Cannon C."/>
            <person name="Castanera R."/>
            <person name="Culley D."/>
            <person name="Daum C."/>
            <person name="Ezra D."/>
            <person name="Gonzalez J."/>
            <person name="Henrissat B."/>
            <person name="Kuo A."/>
            <person name="Liang C."/>
            <person name="Lipzen A."/>
            <person name="Lutzoni F."/>
            <person name="Magnuson J."/>
            <person name="Mondo S."/>
            <person name="Nolan M."/>
            <person name="Ohm R."/>
            <person name="Pangilinan J."/>
            <person name="Park H.-J."/>
            <person name="Ramirez L."/>
            <person name="Alfaro M."/>
            <person name="Sun H."/>
            <person name="Tritt A."/>
            <person name="Yoshinaga Y."/>
            <person name="Zwiers L.-H."/>
            <person name="Turgeon B."/>
            <person name="Goodwin S."/>
            <person name="Spatafora J."/>
            <person name="Crous P."/>
            <person name="Grigoriev I."/>
        </authorList>
    </citation>
    <scope>NUCLEOTIDE SEQUENCE</scope>
    <source>
        <strain evidence="3">CBS 107.79</strain>
    </source>
</reference>
<feature type="compositionally biased region" description="Basic and acidic residues" evidence="1">
    <location>
        <begin position="17"/>
        <end position="32"/>
    </location>
</feature>
<proteinExistence type="predicted"/>
<feature type="compositionally biased region" description="Low complexity" evidence="1">
    <location>
        <begin position="1"/>
        <end position="16"/>
    </location>
</feature>
<evidence type="ECO:0000256" key="1">
    <source>
        <dbReference type="SAM" id="MobiDB-lite"/>
    </source>
</evidence>
<feature type="region of interest" description="Disordered" evidence="1">
    <location>
        <begin position="310"/>
        <end position="383"/>
    </location>
</feature>
<evidence type="ECO:0000313" key="4">
    <source>
        <dbReference type="Proteomes" id="UP000800036"/>
    </source>
</evidence>
<feature type="domain" description="DUF4110" evidence="2">
    <location>
        <begin position="374"/>
        <end position="438"/>
    </location>
</feature>
<dbReference type="OrthoDB" id="4447at2759"/>
<dbReference type="EMBL" id="ML976664">
    <property type="protein sequence ID" value="KAF1977131.1"/>
    <property type="molecule type" value="Genomic_DNA"/>
</dbReference>
<dbReference type="Proteomes" id="UP000800036">
    <property type="component" value="Unassembled WGS sequence"/>
</dbReference>
<organism evidence="3 4">
    <name type="scientific">Bimuria novae-zelandiae CBS 107.79</name>
    <dbReference type="NCBI Taxonomy" id="1447943"/>
    <lineage>
        <taxon>Eukaryota</taxon>
        <taxon>Fungi</taxon>
        <taxon>Dikarya</taxon>
        <taxon>Ascomycota</taxon>
        <taxon>Pezizomycotina</taxon>
        <taxon>Dothideomycetes</taxon>
        <taxon>Pleosporomycetidae</taxon>
        <taxon>Pleosporales</taxon>
        <taxon>Massarineae</taxon>
        <taxon>Didymosphaeriaceae</taxon>
        <taxon>Bimuria</taxon>
    </lineage>
</organism>
<dbReference type="PANTHER" id="PTHR46063:SF1">
    <property type="entry name" value="KELCH DOMAIN-CONTAINING PROTEIN 4"/>
    <property type="match status" value="1"/>
</dbReference>
<gene>
    <name evidence="3" type="ORF">BU23DRAFT_578207</name>
</gene>
<dbReference type="Pfam" id="PF13422">
    <property type="entry name" value="DUF4110"/>
    <property type="match status" value="1"/>
</dbReference>
<keyword evidence="4" id="KW-1185">Reference proteome</keyword>